<protein>
    <submittedName>
        <fullName evidence="1">Uncharacterized protein</fullName>
    </submittedName>
</protein>
<accession>A0A9W8YXC3</accession>
<evidence type="ECO:0000313" key="1">
    <source>
        <dbReference type="EMBL" id="KAJ4393699.1"/>
    </source>
</evidence>
<evidence type="ECO:0000313" key="2">
    <source>
        <dbReference type="Proteomes" id="UP001140453"/>
    </source>
</evidence>
<name>A0A9W8YXC3_9PEZI</name>
<comment type="caution">
    <text evidence="1">The sequence shown here is derived from an EMBL/GenBank/DDBJ whole genome shotgun (WGS) entry which is preliminary data.</text>
</comment>
<sequence length="87" mass="10215">MKNYWCGCWWSSATIVKTVPLRNHFLLSNHTRQCRRSSSHRNSPASVLQARADGFLHIICFSVSHGTAMYQRLWRRRRNGQFGRHGQ</sequence>
<gene>
    <name evidence="1" type="ORF">N0V93_002914</name>
</gene>
<dbReference type="AlphaFoldDB" id="A0A9W8YXC3"/>
<keyword evidence="2" id="KW-1185">Reference proteome</keyword>
<reference evidence="1" key="1">
    <citation type="submission" date="2022-10" db="EMBL/GenBank/DDBJ databases">
        <title>Tapping the CABI collections for fungal endophytes: first genome assemblies for Collariella, Neodidymelliopsis, Ascochyta clinopodiicola, Didymella pomorum, Didymosphaeria variabile, Neocosmospora piperis and Neocucurbitaria cava.</title>
        <authorList>
            <person name="Hill R."/>
        </authorList>
    </citation>
    <scope>NUCLEOTIDE SEQUENCE</scope>
    <source>
        <strain evidence="1">IMI 355082</strain>
    </source>
</reference>
<dbReference type="EMBL" id="JAPEVB010000002">
    <property type="protein sequence ID" value="KAJ4393699.1"/>
    <property type="molecule type" value="Genomic_DNA"/>
</dbReference>
<dbReference type="Proteomes" id="UP001140453">
    <property type="component" value="Unassembled WGS sequence"/>
</dbReference>
<organism evidence="1 2">
    <name type="scientific">Gnomoniopsis smithogilvyi</name>
    <dbReference type="NCBI Taxonomy" id="1191159"/>
    <lineage>
        <taxon>Eukaryota</taxon>
        <taxon>Fungi</taxon>
        <taxon>Dikarya</taxon>
        <taxon>Ascomycota</taxon>
        <taxon>Pezizomycotina</taxon>
        <taxon>Sordariomycetes</taxon>
        <taxon>Sordariomycetidae</taxon>
        <taxon>Diaporthales</taxon>
        <taxon>Gnomoniaceae</taxon>
        <taxon>Gnomoniopsis</taxon>
    </lineage>
</organism>
<proteinExistence type="predicted"/>